<evidence type="ECO:0000256" key="1">
    <source>
        <dbReference type="SAM" id="MobiDB-lite"/>
    </source>
</evidence>
<name>A0A0C2STA2_AMAMK</name>
<sequence length="308" mass="32777">MSSASQASFSQSVTDYIFEQYHNRCGICLRFRCPTNSVQATHLIDSTPAGARLLEMAVNLGLLTADYERDSTMNGMALCVDCHISYFAPKLIALSPPAPVLNYICNYLIDTPTANQIPLNQVFDLLRLAMTGDEVALPDPTPILPYLGLFTIVTLRPYDVLGCTILTNHLPELSHLQENCFSPAPHGTSPADQNVAQIFDVLAIAAGNPPISLGDIPLSPEQPQFQQQRYWRLPVAIEVVLAVLIERAGAGINEIPEIKTAKAIASIINLKSIDFKGFKSSADDGLPSVGPGGGGGSSGGPNGGGCGD</sequence>
<protein>
    <submittedName>
        <fullName evidence="2">Uncharacterized protein</fullName>
    </submittedName>
</protein>
<evidence type="ECO:0000313" key="3">
    <source>
        <dbReference type="Proteomes" id="UP000054549"/>
    </source>
</evidence>
<dbReference type="AlphaFoldDB" id="A0A0C2STA2"/>
<dbReference type="EMBL" id="KN818235">
    <property type="protein sequence ID" value="KIL66585.1"/>
    <property type="molecule type" value="Genomic_DNA"/>
</dbReference>
<accession>A0A0C2STA2</accession>
<feature type="region of interest" description="Disordered" evidence="1">
    <location>
        <begin position="284"/>
        <end position="308"/>
    </location>
</feature>
<evidence type="ECO:0000313" key="2">
    <source>
        <dbReference type="EMBL" id="KIL66585.1"/>
    </source>
</evidence>
<feature type="compositionally biased region" description="Gly residues" evidence="1">
    <location>
        <begin position="290"/>
        <end position="308"/>
    </location>
</feature>
<dbReference type="HOGENOM" id="CLU_052214_0_0_1"/>
<reference evidence="2 3" key="1">
    <citation type="submission" date="2014-04" db="EMBL/GenBank/DDBJ databases">
        <title>Evolutionary Origins and Diversification of the Mycorrhizal Mutualists.</title>
        <authorList>
            <consortium name="DOE Joint Genome Institute"/>
            <consortium name="Mycorrhizal Genomics Consortium"/>
            <person name="Kohler A."/>
            <person name="Kuo A."/>
            <person name="Nagy L.G."/>
            <person name="Floudas D."/>
            <person name="Copeland A."/>
            <person name="Barry K.W."/>
            <person name="Cichocki N."/>
            <person name="Veneault-Fourrey C."/>
            <person name="LaButti K."/>
            <person name="Lindquist E.A."/>
            <person name="Lipzen A."/>
            <person name="Lundell T."/>
            <person name="Morin E."/>
            <person name="Murat C."/>
            <person name="Riley R."/>
            <person name="Ohm R."/>
            <person name="Sun H."/>
            <person name="Tunlid A."/>
            <person name="Henrissat B."/>
            <person name="Grigoriev I.V."/>
            <person name="Hibbett D.S."/>
            <person name="Martin F."/>
        </authorList>
    </citation>
    <scope>NUCLEOTIDE SEQUENCE [LARGE SCALE GENOMIC DNA]</scope>
    <source>
        <strain evidence="2 3">Koide BX008</strain>
    </source>
</reference>
<proteinExistence type="predicted"/>
<dbReference type="Proteomes" id="UP000054549">
    <property type="component" value="Unassembled WGS sequence"/>
</dbReference>
<dbReference type="InParanoid" id="A0A0C2STA2"/>
<keyword evidence="3" id="KW-1185">Reference proteome</keyword>
<dbReference type="OrthoDB" id="3251394at2759"/>
<organism evidence="2 3">
    <name type="scientific">Amanita muscaria (strain Koide BX008)</name>
    <dbReference type="NCBI Taxonomy" id="946122"/>
    <lineage>
        <taxon>Eukaryota</taxon>
        <taxon>Fungi</taxon>
        <taxon>Dikarya</taxon>
        <taxon>Basidiomycota</taxon>
        <taxon>Agaricomycotina</taxon>
        <taxon>Agaricomycetes</taxon>
        <taxon>Agaricomycetidae</taxon>
        <taxon>Agaricales</taxon>
        <taxon>Pluteineae</taxon>
        <taxon>Amanitaceae</taxon>
        <taxon>Amanita</taxon>
    </lineage>
</organism>
<gene>
    <name evidence="2" type="ORF">M378DRAFT_160578</name>
</gene>
<dbReference type="STRING" id="946122.A0A0C2STA2"/>